<organism evidence="1 2">
    <name type="scientific">Nocardiopsis mangrovi</name>
    <dbReference type="NCBI Taxonomy" id="1179818"/>
    <lineage>
        <taxon>Bacteria</taxon>
        <taxon>Bacillati</taxon>
        <taxon>Actinomycetota</taxon>
        <taxon>Actinomycetes</taxon>
        <taxon>Streptosporangiales</taxon>
        <taxon>Nocardiopsidaceae</taxon>
        <taxon>Nocardiopsis</taxon>
    </lineage>
</organism>
<evidence type="ECO:0008006" key="3">
    <source>
        <dbReference type="Google" id="ProtNLM"/>
    </source>
</evidence>
<keyword evidence="2" id="KW-1185">Reference proteome</keyword>
<comment type="caution">
    <text evidence="1">The sequence shown here is derived from an EMBL/GenBank/DDBJ whole genome shotgun (WGS) entry which is preliminary data.</text>
</comment>
<evidence type="ECO:0000313" key="1">
    <source>
        <dbReference type="EMBL" id="MFC4561043.1"/>
    </source>
</evidence>
<sequence length="411" mass="46488">MTSSKPDSRYDFVLSNLRTRRQNPPVAIIAFLERLQESLLDDHPSPAASSRFHGKAMRSEGVAEEKINQISEVVNEMGSGVRAPTRFEDFGLHVLLQEFGSRIEEEAVRFGWGKKVEQLTVVFGQVRTGRANARTVRVPGSDDYLILVDQNLMEFLYTWSLAVVKALPRGKKMEKPDGWLSYDMSADRIRTHLKKEPRHLSAFCITALEYALQGHPTARRQMEDTESQELAGMLMTAGILFVLAHEYMHIIADGPLQYINQAHTKAGGDVHTVGSIAQESIVDGMAFWLAASAMEKYKYPNATFTYWGAVIFLHCSQLMFKTIAILRGGDEGHMNDKEKLQHDLYEFRMDLLVKSIRNAADSFDVPIGGWGRISKNLNLMSDVISELWTFTVPFLEWNHEEGMRPSVTWAT</sequence>
<dbReference type="EMBL" id="JBHSFQ010000003">
    <property type="protein sequence ID" value="MFC4561043.1"/>
    <property type="molecule type" value="Genomic_DNA"/>
</dbReference>
<dbReference type="Proteomes" id="UP001595923">
    <property type="component" value="Unassembled WGS sequence"/>
</dbReference>
<name>A0ABV9DTW2_9ACTN</name>
<reference evidence="2" key="1">
    <citation type="journal article" date="2019" name="Int. J. Syst. Evol. Microbiol.">
        <title>The Global Catalogue of Microorganisms (GCM) 10K type strain sequencing project: providing services to taxonomists for standard genome sequencing and annotation.</title>
        <authorList>
            <consortium name="The Broad Institute Genomics Platform"/>
            <consortium name="The Broad Institute Genome Sequencing Center for Infectious Disease"/>
            <person name="Wu L."/>
            <person name="Ma J."/>
        </authorList>
    </citation>
    <scope>NUCLEOTIDE SEQUENCE [LARGE SCALE GENOMIC DNA]</scope>
    <source>
        <strain evidence="2">XZYJ18</strain>
    </source>
</reference>
<protein>
    <recommendedName>
        <fullName evidence="3">HEXXH motif domain-containing protein</fullName>
    </recommendedName>
</protein>
<evidence type="ECO:0000313" key="2">
    <source>
        <dbReference type="Proteomes" id="UP001595923"/>
    </source>
</evidence>
<proteinExistence type="predicted"/>
<dbReference type="RefSeq" id="WP_378571665.1">
    <property type="nucleotide sequence ID" value="NZ_JBHSFQ010000003.1"/>
</dbReference>
<accession>A0ABV9DTW2</accession>
<gene>
    <name evidence="1" type="ORF">ACFO4E_04150</name>
</gene>